<name>A0AAW0GJY8_9APHY</name>
<evidence type="ECO:0000256" key="1">
    <source>
        <dbReference type="SAM" id="SignalP"/>
    </source>
</evidence>
<feature type="domain" description="Glycosyl hydrolase family 95 N-terminal" evidence="2">
    <location>
        <begin position="34"/>
        <end position="122"/>
    </location>
</feature>
<keyword evidence="4" id="KW-1185">Reference proteome</keyword>
<protein>
    <recommendedName>
        <fullName evidence="2">Glycosyl hydrolase family 95 N-terminal domain-containing protein</fullName>
    </recommendedName>
</protein>
<gene>
    <name evidence="3" type="ORF">QCA50_007187</name>
</gene>
<reference evidence="3 4" key="1">
    <citation type="submission" date="2022-09" db="EMBL/GenBank/DDBJ databases">
        <authorList>
            <person name="Palmer J.M."/>
        </authorList>
    </citation>
    <scope>NUCLEOTIDE SEQUENCE [LARGE SCALE GENOMIC DNA]</scope>
    <source>
        <strain evidence="3 4">DSM 7382</strain>
    </source>
</reference>
<dbReference type="EMBL" id="JASBNA010000008">
    <property type="protein sequence ID" value="KAK7689395.1"/>
    <property type="molecule type" value="Genomic_DNA"/>
</dbReference>
<proteinExistence type="predicted"/>
<evidence type="ECO:0000313" key="3">
    <source>
        <dbReference type="EMBL" id="KAK7689395.1"/>
    </source>
</evidence>
<dbReference type="Gene3D" id="2.70.98.50">
    <property type="entry name" value="putative glycoside hydrolase family protein from bacillus halodurans"/>
    <property type="match status" value="1"/>
</dbReference>
<keyword evidence="1" id="KW-0732">Signal</keyword>
<comment type="caution">
    <text evidence="3">The sequence shown here is derived from an EMBL/GenBank/DDBJ whole genome shotgun (WGS) entry which is preliminary data.</text>
</comment>
<dbReference type="AlphaFoldDB" id="A0AAW0GJY8"/>
<feature type="signal peptide" evidence="1">
    <location>
        <begin position="1"/>
        <end position="22"/>
    </location>
</feature>
<feature type="chain" id="PRO_5043541722" description="Glycosyl hydrolase family 95 N-terminal domain-containing protein" evidence="1">
    <location>
        <begin position="23"/>
        <end position="130"/>
    </location>
</feature>
<dbReference type="Proteomes" id="UP001385951">
    <property type="component" value="Unassembled WGS sequence"/>
</dbReference>
<organism evidence="3 4">
    <name type="scientific">Cerrena zonata</name>
    <dbReference type="NCBI Taxonomy" id="2478898"/>
    <lineage>
        <taxon>Eukaryota</taxon>
        <taxon>Fungi</taxon>
        <taxon>Dikarya</taxon>
        <taxon>Basidiomycota</taxon>
        <taxon>Agaricomycotina</taxon>
        <taxon>Agaricomycetes</taxon>
        <taxon>Polyporales</taxon>
        <taxon>Cerrenaceae</taxon>
        <taxon>Cerrena</taxon>
    </lineage>
</organism>
<evidence type="ECO:0000259" key="2">
    <source>
        <dbReference type="Pfam" id="PF14498"/>
    </source>
</evidence>
<sequence>MGRMFQRGALLPVLGLVSTIEAAPPGFPASGNGIWFKTVGVSWSKEWLPIGNGYLAAMTPGGTVQETTQLNIESLWSGGPFADSSYNGGNKQPDERTTMASDMERIRQTIFSSGQLTVSRAILNEALDIY</sequence>
<evidence type="ECO:0000313" key="4">
    <source>
        <dbReference type="Proteomes" id="UP001385951"/>
    </source>
</evidence>
<dbReference type="Pfam" id="PF14498">
    <property type="entry name" value="Glyco_hyd_65N_2"/>
    <property type="match status" value="1"/>
</dbReference>
<dbReference type="InterPro" id="IPR027414">
    <property type="entry name" value="GH95_N_dom"/>
</dbReference>
<accession>A0AAW0GJY8</accession>